<dbReference type="AlphaFoldDB" id="A0A520RYP1"/>
<evidence type="ECO:0000313" key="1">
    <source>
        <dbReference type="EMBL" id="RZO75307.1"/>
    </source>
</evidence>
<dbReference type="EMBL" id="SHAG01000039">
    <property type="protein sequence ID" value="RZO75307.1"/>
    <property type="molecule type" value="Genomic_DNA"/>
</dbReference>
<evidence type="ECO:0000313" key="2">
    <source>
        <dbReference type="Proteomes" id="UP000316199"/>
    </source>
</evidence>
<reference evidence="1 2" key="1">
    <citation type="submission" date="2019-02" db="EMBL/GenBank/DDBJ databases">
        <title>Prokaryotic population dynamics and viral predation in marine succession experiment using metagenomics: the confinement effect.</title>
        <authorList>
            <person name="Haro-Moreno J.M."/>
            <person name="Rodriguez-Valera F."/>
            <person name="Lopez-Perez M."/>
        </authorList>
    </citation>
    <scope>NUCLEOTIDE SEQUENCE [LARGE SCALE GENOMIC DNA]</scope>
    <source>
        <strain evidence="1">MED-G157</strain>
    </source>
</reference>
<comment type="caution">
    <text evidence="1">The sequence shown here is derived from an EMBL/GenBank/DDBJ whole genome shotgun (WGS) entry which is preliminary data.</text>
</comment>
<dbReference type="Proteomes" id="UP000316199">
    <property type="component" value="Unassembled WGS sequence"/>
</dbReference>
<accession>A0A520RYP1</accession>
<organism evidence="1 2">
    <name type="scientific">OM182 bacterium</name>
    <dbReference type="NCBI Taxonomy" id="2510334"/>
    <lineage>
        <taxon>Bacteria</taxon>
        <taxon>Pseudomonadati</taxon>
        <taxon>Pseudomonadota</taxon>
        <taxon>Gammaproteobacteria</taxon>
        <taxon>OMG group</taxon>
        <taxon>OM182 clade</taxon>
    </lineage>
</organism>
<protein>
    <submittedName>
        <fullName evidence="1">Uncharacterized protein</fullName>
    </submittedName>
</protein>
<gene>
    <name evidence="1" type="ORF">EVA68_07280</name>
</gene>
<proteinExistence type="predicted"/>
<name>A0A520RYP1_9GAMM</name>
<sequence>MSILQTGFFGFRASRVGIKPRQPAYPGKVAERCGLSGNKRDLTFDAPLIIYEECFMPINRRQFLVGVGSTLISPRIFDLFSNHIEIMGEPILNTPANPDIKLVAGDGGSDGRDYLLHRDYIEYEMPDFSQLSVREYYEIYVKQKGTTFDCFAIPNYIGAEDDLVEGYEDEIVCPVTAENYWLRNYSSNSRAFDVVKGLDLNLDKQITREQGIIYFTEYGGVLGDYTGVESDLLGLSFLQEKINLAGKNIAVTMA</sequence>